<keyword evidence="14 19" id="KW-0496">Mitochondrion</keyword>
<geneLocation type="mitochondrion" evidence="22"/>
<comment type="similarity">
    <text evidence="16 19">Belongs to the cytochrome b family.</text>
</comment>
<dbReference type="InterPro" id="IPR036150">
    <property type="entry name" value="Cyt_b/b6_C_sf"/>
</dbReference>
<evidence type="ECO:0000256" key="5">
    <source>
        <dbReference type="ARBA" id="ARBA00022617"/>
    </source>
</evidence>
<name>B5LX60_CHEMY</name>
<feature type="binding site" description="axial binding residue" evidence="18">
    <location>
        <position position="84"/>
    </location>
    <ligand>
        <name>heme b</name>
        <dbReference type="ChEBI" id="CHEBI:60344"/>
        <label>b562</label>
    </ligand>
    <ligandPart>
        <name>Fe</name>
        <dbReference type="ChEBI" id="CHEBI:18248"/>
    </ligandPart>
</feature>
<dbReference type="GO" id="GO:0005743">
    <property type="term" value="C:mitochondrial inner membrane"/>
    <property type="evidence" value="ECO:0007669"/>
    <property type="project" value="UniProtKB-SubCell"/>
</dbReference>
<evidence type="ECO:0000256" key="10">
    <source>
        <dbReference type="ARBA" id="ARBA00022982"/>
    </source>
</evidence>
<evidence type="ECO:0000259" key="21">
    <source>
        <dbReference type="PROSITE" id="PS51003"/>
    </source>
</evidence>
<dbReference type="PROSITE" id="PS51002">
    <property type="entry name" value="CYTB_NTER"/>
    <property type="match status" value="1"/>
</dbReference>
<dbReference type="GO" id="GO:0016491">
    <property type="term" value="F:oxidoreductase activity"/>
    <property type="evidence" value="ECO:0007669"/>
    <property type="project" value="UniProtKB-UniRule"/>
</dbReference>
<evidence type="ECO:0000256" key="8">
    <source>
        <dbReference type="ARBA" id="ARBA00022723"/>
    </source>
</evidence>
<dbReference type="CDD" id="cd00290">
    <property type="entry name" value="cytochrome_b_C"/>
    <property type="match status" value="1"/>
</dbReference>
<feature type="transmembrane region" description="Helical" evidence="19">
    <location>
        <begin position="320"/>
        <end position="341"/>
    </location>
</feature>
<evidence type="ECO:0000256" key="14">
    <source>
        <dbReference type="ARBA" id="ARBA00023128"/>
    </source>
</evidence>
<dbReference type="InterPro" id="IPR030689">
    <property type="entry name" value="Cytochrome_b"/>
</dbReference>
<feature type="transmembrane region" description="Helical" evidence="19">
    <location>
        <begin position="146"/>
        <end position="167"/>
    </location>
</feature>
<dbReference type="GO" id="GO:0046872">
    <property type="term" value="F:metal ion binding"/>
    <property type="evidence" value="ECO:0007669"/>
    <property type="project" value="UniProtKB-UniRule"/>
</dbReference>
<dbReference type="PIRSF" id="PIRSF038885">
    <property type="entry name" value="COB"/>
    <property type="match status" value="1"/>
</dbReference>
<feature type="transmembrane region" description="Helical" evidence="19">
    <location>
        <begin position="289"/>
        <end position="308"/>
    </location>
</feature>
<dbReference type="Pfam" id="PF00032">
    <property type="entry name" value="Cytochrom_B_C"/>
    <property type="match status" value="1"/>
</dbReference>
<evidence type="ECO:0000256" key="12">
    <source>
        <dbReference type="ARBA" id="ARBA00023004"/>
    </source>
</evidence>
<evidence type="ECO:0000256" key="15">
    <source>
        <dbReference type="ARBA" id="ARBA00023136"/>
    </source>
</evidence>
<dbReference type="InterPro" id="IPR048259">
    <property type="entry name" value="Cytochrome_b_N_euk/bac"/>
</dbReference>
<feature type="transmembrane region" description="Helical" evidence="19">
    <location>
        <begin position="347"/>
        <end position="373"/>
    </location>
</feature>
<dbReference type="InterPro" id="IPR027387">
    <property type="entry name" value="Cytb/b6-like_sf"/>
</dbReference>
<keyword evidence="7 19" id="KW-0812">Transmembrane</keyword>
<feature type="domain" description="Cytochrome b/b6 N-terminal region profile" evidence="20">
    <location>
        <begin position="1"/>
        <end position="210"/>
    </location>
</feature>
<dbReference type="AlphaFoldDB" id="B5LX60"/>
<evidence type="ECO:0000256" key="1">
    <source>
        <dbReference type="ARBA" id="ARBA00002566"/>
    </source>
</evidence>
<keyword evidence="13" id="KW-0830">Ubiquinone</keyword>
<evidence type="ECO:0000256" key="19">
    <source>
        <dbReference type="RuleBase" id="RU362117"/>
    </source>
</evidence>
<dbReference type="PROSITE" id="PS51003">
    <property type="entry name" value="CYTB_CTER"/>
    <property type="match status" value="1"/>
</dbReference>
<dbReference type="SUPFAM" id="SSF81648">
    <property type="entry name" value="a domain/subunit of cytochrome bc1 complex (Ubiquinol-cytochrome c reductase)"/>
    <property type="match status" value="1"/>
</dbReference>
<reference evidence="22" key="1">
    <citation type="submission" date="2008-07" db="EMBL/GenBank/DDBJ databases">
        <title>The status of green sea turtle (Chelonia mydas) from South China Sea inferred by mtDNA.</title>
        <authorList>
            <person name="Wang Z."/>
            <person name="Guo Y."/>
            <person name="Liu C."/>
        </authorList>
    </citation>
    <scope>NUCLEOTIDE SEQUENCE</scope>
</reference>
<evidence type="ECO:0000256" key="13">
    <source>
        <dbReference type="ARBA" id="ARBA00023075"/>
    </source>
</evidence>
<organism evidence="22">
    <name type="scientific">Chelonia mydas</name>
    <name type="common">Green sea-turtle</name>
    <name type="synonym">Chelonia agassizi</name>
    <dbReference type="NCBI Taxonomy" id="8469"/>
    <lineage>
        <taxon>Eukaryota</taxon>
        <taxon>Metazoa</taxon>
        <taxon>Chordata</taxon>
        <taxon>Craniata</taxon>
        <taxon>Vertebrata</taxon>
        <taxon>Euteleostomi</taxon>
        <taxon>Archelosauria</taxon>
        <taxon>Testudinata</taxon>
        <taxon>Testudines</taxon>
        <taxon>Cryptodira</taxon>
        <taxon>Durocryptodira</taxon>
        <taxon>Americhelydia</taxon>
        <taxon>Chelonioidea</taxon>
        <taxon>Cheloniidae</taxon>
        <taxon>Chelonia</taxon>
    </lineage>
</organism>
<keyword evidence="10 19" id="KW-0249">Electron transport</keyword>
<comment type="cofactor">
    <cofactor evidence="18">
        <name>heme</name>
        <dbReference type="ChEBI" id="CHEBI:30413"/>
    </cofactor>
    <text evidence="18">Binds 2 heme groups non-covalently.</text>
</comment>
<feature type="transmembrane region" description="Helical" evidence="19">
    <location>
        <begin position="88"/>
        <end position="108"/>
    </location>
</feature>
<dbReference type="Pfam" id="PF00033">
    <property type="entry name" value="Cytochrome_B"/>
    <property type="match status" value="1"/>
</dbReference>
<keyword evidence="6 19" id="KW-0679">Respiratory chain</keyword>
<sequence>MATNLRKTHPMMKIINNLVIDLPSPSNISAWWNFGSLLATCLALQIITGIFLAMHYSPDISMAFSSIAHITRDVQYGWLIRNMHANGASLFFMCIYLHIGRGIYYGSYLYKETWNTGIILLLLVMATAFVGYVLPWGQMSFWGATVITNLLSAIPYIGNTLVQWIWGGFSVDNATLTRLFTFHFLLPFAITGLTAVHLLFLHETRSNNPTGLNSNTDKIPFHPYFSYKDLLGLILMLTFLLTLTLFSPYLLGDPDNFTPANPLSTPPHIKPEWYFLFAYAILRSIPNKLGGVLALLFSILILFLMPTLHTSKQRTASFRPLTQILFWSLVADLLVLTWIGGQPVEDPFIIIGQVASTFYFLILLLLMPAAGMIENKMLNLK</sequence>
<evidence type="ECO:0000256" key="9">
    <source>
        <dbReference type="ARBA" id="ARBA00022792"/>
    </source>
</evidence>
<evidence type="ECO:0000259" key="20">
    <source>
        <dbReference type="PROSITE" id="PS51002"/>
    </source>
</evidence>
<dbReference type="PANTHER" id="PTHR19271">
    <property type="entry name" value="CYTOCHROME B"/>
    <property type="match status" value="1"/>
</dbReference>
<evidence type="ECO:0000256" key="3">
    <source>
        <dbReference type="ARBA" id="ARBA00013531"/>
    </source>
</evidence>
<dbReference type="GO" id="GO:0006122">
    <property type="term" value="P:mitochondrial electron transport, ubiquinol to cytochrome c"/>
    <property type="evidence" value="ECO:0007669"/>
    <property type="project" value="TreeGrafter"/>
</dbReference>
<dbReference type="InterPro" id="IPR048260">
    <property type="entry name" value="Cytochrome_b_C_euk/bac"/>
</dbReference>
<dbReference type="FunFam" id="1.20.810.10:FF:000002">
    <property type="entry name" value="Cytochrome b"/>
    <property type="match status" value="1"/>
</dbReference>
<feature type="transmembrane region" description="Helical" evidence="19">
    <location>
        <begin position="179"/>
        <end position="201"/>
    </location>
</feature>
<feature type="binding site" evidence="17">
    <location>
        <position position="202"/>
    </location>
    <ligand>
        <name>a ubiquinone</name>
        <dbReference type="ChEBI" id="CHEBI:16389"/>
    </ligand>
</feature>
<evidence type="ECO:0000256" key="16">
    <source>
        <dbReference type="ARBA" id="ARBA00061233"/>
    </source>
</evidence>
<dbReference type="EMBL" id="EU918368">
    <property type="protein sequence ID" value="ACH54162.1"/>
    <property type="molecule type" value="Genomic_DNA"/>
</dbReference>
<keyword evidence="9" id="KW-0999">Mitochondrion inner membrane</keyword>
<keyword evidence="15 19" id="KW-0472">Membrane</keyword>
<comment type="function">
    <text evidence="1 19">Component of the ubiquinol-cytochrome c reductase complex (complex III or cytochrome b-c1 complex) that is part of the mitochondrial respiratory chain. The b-c1 complex mediates electron transfer from ubiquinol to cytochrome c. Contributes to the generation of a proton gradient across the mitochondrial membrane that is then used for ATP synthesis.</text>
</comment>
<evidence type="ECO:0000256" key="18">
    <source>
        <dbReference type="PIRSR" id="PIRSR038885-2"/>
    </source>
</evidence>
<evidence type="ECO:0000256" key="11">
    <source>
        <dbReference type="ARBA" id="ARBA00022989"/>
    </source>
</evidence>
<accession>B5LX60</accession>
<feature type="transmembrane region" description="Helical" evidence="19">
    <location>
        <begin position="114"/>
        <end position="134"/>
    </location>
</feature>
<dbReference type="InterPro" id="IPR016174">
    <property type="entry name" value="Di-haem_cyt_TM"/>
</dbReference>
<dbReference type="InterPro" id="IPR005798">
    <property type="entry name" value="Cyt_b/b6_C"/>
</dbReference>
<feature type="binding site" description="axial binding residue" evidence="18">
    <location>
        <position position="197"/>
    </location>
    <ligand>
        <name>heme b</name>
        <dbReference type="ChEBI" id="CHEBI:60344"/>
        <label>b566</label>
    </ligand>
    <ligandPart>
        <name>Fe</name>
        <dbReference type="ChEBI" id="CHEBI:18248"/>
    </ligandPart>
</feature>
<dbReference type="InterPro" id="IPR005797">
    <property type="entry name" value="Cyt_b/b6_N"/>
</dbReference>
<evidence type="ECO:0000256" key="17">
    <source>
        <dbReference type="PIRSR" id="PIRSR038885-1"/>
    </source>
</evidence>
<feature type="binding site" description="axial binding residue" evidence="18">
    <location>
        <position position="183"/>
    </location>
    <ligand>
        <name>heme b</name>
        <dbReference type="ChEBI" id="CHEBI:60344"/>
        <label>b562</label>
    </ligand>
    <ligandPart>
        <name>Fe</name>
        <dbReference type="ChEBI" id="CHEBI:18248"/>
    </ligandPart>
</feature>
<keyword evidence="12 18" id="KW-0408">Iron</keyword>
<dbReference type="GO" id="GO:0008121">
    <property type="term" value="F:quinol-cytochrome-c reductase activity"/>
    <property type="evidence" value="ECO:0007669"/>
    <property type="project" value="InterPro"/>
</dbReference>
<dbReference type="Gene3D" id="1.20.810.10">
    <property type="entry name" value="Cytochrome Bc1 Complex, Chain C"/>
    <property type="match status" value="1"/>
</dbReference>
<protein>
    <recommendedName>
        <fullName evidence="3 19">Cytochrome b</fullName>
    </recommendedName>
</protein>
<dbReference type="CDD" id="cd00284">
    <property type="entry name" value="Cytochrome_b_N"/>
    <property type="match status" value="1"/>
</dbReference>
<gene>
    <name evidence="22" type="primary">cytb</name>
</gene>
<feature type="transmembrane region" description="Helical" evidence="19">
    <location>
        <begin position="31"/>
        <end position="54"/>
    </location>
</feature>
<keyword evidence="8 18" id="KW-0479">Metal-binding</keyword>
<feature type="domain" description="Cytochrome b/b6 C-terminal region profile" evidence="21">
    <location>
        <begin position="211"/>
        <end position="381"/>
    </location>
</feature>
<evidence type="ECO:0000256" key="6">
    <source>
        <dbReference type="ARBA" id="ARBA00022660"/>
    </source>
</evidence>
<keyword evidence="5 18" id="KW-0349">Heme</keyword>
<feature type="transmembrane region" description="Helical" evidence="19">
    <location>
        <begin position="230"/>
        <end position="251"/>
    </location>
</feature>
<comment type="subcellular location">
    <subcellularLocation>
        <location evidence="2">Mitochondrion inner membrane</location>
        <topology evidence="2">Multi-pass membrane protein</topology>
    </subcellularLocation>
</comment>
<dbReference type="SUPFAM" id="SSF81342">
    <property type="entry name" value="Transmembrane di-heme cytochromes"/>
    <property type="match status" value="1"/>
</dbReference>
<keyword evidence="11 19" id="KW-1133">Transmembrane helix</keyword>
<dbReference type="PANTHER" id="PTHR19271:SF16">
    <property type="entry name" value="CYTOCHROME B"/>
    <property type="match status" value="1"/>
</dbReference>
<evidence type="ECO:0000256" key="4">
    <source>
        <dbReference type="ARBA" id="ARBA00022448"/>
    </source>
</evidence>
<comment type="cofactor">
    <cofactor evidence="19">
        <name>heme b</name>
        <dbReference type="ChEBI" id="CHEBI:60344"/>
    </cofactor>
    <text evidence="19">Binds 2 heme groups non-covalently.</text>
</comment>
<evidence type="ECO:0000313" key="22">
    <source>
        <dbReference type="EMBL" id="ACH54162.1"/>
    </source>
</evidence>
<feature type="binding site" description="axial binding residue" evidence="18">
    <location>
        <position position="98"/>
    </location>
    <ligand>
        <name>heme b</name>
        <dbReference type="ChEBI" id="CHEBI:60344"/>
        <label>b566</label>
    </ligand>
    <ligandPart>
        <name>Fe</name>
        <dbReference type="ChEBI" id="CHEBI:18248"/>
    </ligandPart>
</feature>
<dbReference type="GO" id="GO:0045275">
    <property type="term" value="C:respiratory chain complex III"/>
    <property type="evidence" value="ECO:0007669"/>
    <property type="project" value="InterPro"/>
</dbReference>
<evidence type="ECO:0000256" key="2">
    <source>
        <dbReference type="ARBA" id="ARBA00004448"/>
    </source>
</evidence>
<keyword evidence="4 19" id="KW-0813">Transport</keyword>
<evidence type="ECO:0000256" key="7">
    <source>
        <dbReference type="ARBA" id="ARBA00022692"/>
    </source>
</evidence>
<proteinExistence type="inferred from homology"/>